<evidence type="ECO:0000256" key="5">
    <source>
        <dbReference type="ARBA" id="ARBA00022840"/>
    </source>
</evidence>
<dbReference type="PROSITE" id="PS50290">
    <property type="entry name" value="PI3_4_KINASE_3"/>
    <property type="match status" value="1"/>
</dbReference>
<evidence type="ECO:0000256" key="1">
    <source>
        <dbReference type="ARBA" id="ARBA00012073"/>
    </source>
</evidence>
<dbReference type="InterPro" id="IPR008290">
    <property type="entry name" value="PI3K_Vps34"/>
</dbReference>
<reference evidence="11" key="1">
    <citation type="submission" date="2021-01" db="EMBL/GenBank/DDBJ databases">
        <authorList>
            <person name="Corre E."/>
            <person name="Pelletier E."/>
            <person name="Niang G."/>
            <person name="Scheremetjew M."/>
            <person name="Finn R."/>
            <person name="Kale V."/>
            <person name="Holt S."/>
            <person name="Cochrane G."/>
            <person name="Meng A."/>
            <person name="Brown T."/>
            <person name="Cohen L."/>
        </authorList>
    </citation>
    <scope>NUCLEOTIDE SEQUENCE</scope>
    <source>
        <strain evidence="11">CCAC1681</strain>
    </source>
</reference>
<dbReference type="GO" id="GO:0005524">
    <property type="term" value="F:ATP binding"/>
    <property type="evidence" value="ECO:0007669"/>
    <property type="project" value="UniProtKB-UniRule"/>
</dbReference>
<dbReference type="PANTHER" id="PTHR10048:SF7">
    <property type="entry name" value="PHOSPHATIDYLINOSITOL 3-KINASE CATALYTIC SUBUNIT TYPE 3"/>
    <property type="match status" value="1"/>
</dbReference>
<proteinExistence type="inferred from homology"/>
<dbReference type="AlphaFoldDB" id="A0A7S0DAE3"/>
<comment type="similarity">
    <text evidence="6 7">Belongs to the PI3/PI4-kinase family.</text>
</comment>
<dbReference type="GO" id="GO:0000045">
    <property type="term" value="P:autophagosome assembly"/>
    <property type="evidence" value="ECO:0007669"/>
    <property type="project" value="TreeGrafter"/>
</dbReference>
<dbReference type="InterPro" id="IPR016024">
    <property type="entry name" value="ARM-type_fold"/>
</dbReference>
<accession>A0A7S0DAE3</accession>
<dbReference type="InterPro" id="IPR042236">
    <property type="entry name" value="PI3K_accessory_sf"/>
</dbReference>
<feature type="domain" description="PI3K/PI4K catalytic" evidence="8">
    <location>
        <begin position="527"/>
        <end position="793"/>
    </location>
</feature>
<dbReference type="Gene3D" id="1.25.40.70">
    <property type="entry name" value="Phosphatidylinositol 3-kinase, accessory domain (PIK)"/>
    <property type="match status" value="1"/>
</dbReference>
<dbReference type="SMART" id="SM00145">
    <property type="entry name" value="PI3Ka"/>
    <property type="match status" value="1"/>
</dbReference>
<dbReference type="PROSITE" id="PS51545">
    <property type="entry name" value="PIK_HELICAL"/>
    <property type="match status" value="1"/>
</dbReference>
<evidence type="ECO:0000256" key="7">
    <source>
        <dbReference type="PROSITE-ProRule" id="PRU00880"/>
    </source>
</evidence>
<dbReference type="GO" id="GO:0034271">
    <property type="term" value="C:phosphatidylinositol 3-kinase complex, class III, type I"/>
    <property type="evidence" value="ECO:0007669"/>
    <property type="project" value="TreeGrafter"/>
</dbReference>
<keyword evidence="5 6" id="KW-0067">ATP-binding</keyword>
<evidence type="ECO:0000256" key="4">
    <source>
        <dbReference type="ARBA" id="ARBA00022777"/>
    </source>
</evidence>
<dbReference type="CDD" id="cd00896">
    <property type="entry name" value="PI3Kc_III"/>
    <property type="match status" value="1"/>
</dbReference>
<dbReference type="EMBL" id="HBEN01012890">
    <property type="protein sequence ID" value="CAD8448680.1"/>
    <property type="molecule type" value="Transcribed_RNA"/>
</dbReference>
<evidence type="ECO:0000256" key="2">
    <source>
        <dbReference type="ARBA" id="ARBA00022679"/>
    </source>
</evidence>
<dbReference type="InterPro" id="IPR015433">
    <property type="entry name" value="PI3/4_kinase"/>
</dbReference>
<evidence type="ECO:0000259" key="8">
    <source>
        <dbReference type="PROSITE" id="PS50290"/>
    </source>
</evidence>
<dbReference type="InterPro" id="IPR001263">
    <property type="entry name" value="PI3K_accessory_dom"/>
</dbReference>
<feature type="domain" description="C2 PI3K-type" evidence="10">
    <location>
        <begin position="15"/>
        <end position="170"/>
    </location>
</feature>
<dbReference type="PROSITE" id="PS51547">
    <property type="entry name" value="C2_PI3K"/>
    <property type="match status" value="1"/>
</dbReference>
<dbReference type="PROSITE" id="PS00915">
    <property type="entry name" value="PI3_4_KINASE_1"/>
    <property type="match status" value="1"/>
</dbReference>
<evidence type="ECO:0000259" key="9">
    <source>
        <dbReference type="PROSITE" id="PS51545"/>
    </source>
</evidence>
<keyword evidence="2 6" id="KW-0808">Transferase</keyword>
<dbReference type="SMART" id="SM00146">
    <property type="entry name" value="PI3Kc"/>
    <property type="match status" value="1"/>
</dbReference>
<dbReference type="FunFam" id="3.30.1010.10:FF:000002">
    <property type="entry name" value="Phosphatidylinositol 3-kinase catalytic subunit type 3"/>
    <property type="match status" value="1"/>
</dbReference>
<dbReference type="InterPro" id="IPR036940">
    <property type="entry name" value="PI3/4_kinase_cat_sf"/>
</dbReference>
<dbReference type="InterPro" id="IPR000403">
    <property type="entry name" value="PI3/4_kinase_cat_dom"/>
</dbReference>
<dbReference type="GO" id="GO:0048015">
    <property type="term" value="P:phosphatidylinositol-mediated signaling"/>
    <property type="evidence" value="ECO:0007669"/>
    <property type="project" value="TreeGrafter"/>
</dbReference>
<dbReference type="InterPro" id="IPR057756">
    <property type="entry name" value="PI3-kinase_type3/VPS34_cat"/>
</dbReference>
<protein>
    <recommendedName>
        <fullName evidence="1">phosphatidylinositol 3-kinase</fullName>
        <ecNumber evidence="1">2.7.1.137</ecNumber>
    </recommendedName>
</protein>
<gene>
    <name evidence="11" type="ORF">MSP1401_LOCUS10742</name>
</gene>
<dbReference type="PROSITE" id="PS00916">
    <property type="entry name" value="PI3_4_KINASE_2"/>
    <property type="match status" value="1"/>
</dbReference>
<dbReference type="Pfam" id="PF00454">
    <property type="entry name" value="PI3_PI4_kinase"/>
    <property type="match status" value="1"/>
</dbReference>
<dbReference type="SUPFAM" id="SSF48371">
    <property type="entry name" value="ARM repeat"/>
    <property type="match status" value="1"/>
</dbReference>
<dbReference type="CDD" id="cd00870">
    <property type="entry name" value="PI3Ka_III"/>
    <property type="match status" value="1"/>
</dbReference>
<dbReference type="PIRSF" id="PIRSF000587">
    <property type="entry name" value="PI3K_Vps34"/>
    <property type="match status" value="1"/>
</dbReference>
<dbReference type="InterPro" id="IPR002420">
    <property type="entry name" value="PI3K-type_C2_dom"/>
</dbReference>
<feature type="domain" description="PIK helical" evidence="9">
    <location>
        <begin position="272"/>
        <end position="447"/>
    </location>
</feature>
<dbReference type="SMART" id="SM00142">
    <property type="entry name" value="PI3K_C2"/>
    <property type="match status" value="1"/>
</dbReference>
<evidence type="ECO:0000313" key="11">
    <source>
        <dbReference type="EMBL" id="CAD8448680.1"/>
    </source>
</evidence>
<dbReference type="GO" id="GO:0000407">
    <property type="term" value="C:phagophore assembly site"/>
    <property type="evidence" value="ECO:0007669"/>
    <property type="project" value="TreeGrafter"/>
</dbReference>
<dbReference type="EC" id="2.7.1.137" evidence="1"/>
<keyword evidence="3 6" id="KW-0547">Nucleotide-binding</keyword>
<dbReference type="FunFam" id="1.10.1070.11:FF:000014">
    <property type="entry name" value="Phosphatidylinositol 3-kinase, root isoform"/>
    <property type="match status" value="1"/>
</dbReference>
<dbReference type="Gene3D" id="3.30.1010.10">
    <property type="entry name" value="Phosphatidylinositol 3-kinase Catalytic Subunit, Chain A, domain 4"/>
    <property type="match status" value="1"/>
</dbReference>
<dbReference type="Pfam" id="PF00613">
    <property type="entry name" value="PI3Ka"/>
    <property type="match status" value="1"/>
</dbReference>
<dbReference type="GO" id="GO:0034272">
    <property type="term" value="C:phosphatidylinositol 3-kinase complex, class III, type II"/>
    <property type="evidence" value="ECO:0007669"/>
    <property type="project" value="TreeGrafter"/>
</dbReference>
<dbReference type="Pfam" id="PF00792">
    <property type="entry name" value="PI3K_C2"/>
    <property type="match status" value="1"/>
</dbReference>
<dbReference type="GO" id="GO:0016303">
    <property type="term" value="F:1-phosphatidylinositol-3-kinase activity"/>
    <property type="evidence" value="ECO:0007669"/>
    <property type="project" value="UniProtKB-EC"/>
</dbReference>
<dbReference type="GO" id="GO:0005768">
    <property type="term" value="C:endosome"/>
    <property type="evidence" value="ECO:0007669"/>
    <property type="project" value="TreeGrafter"/>
</dbReference>
<dbReference type="GO" id="GO:0005777">
    <property type="term" value="C:peroxisome"/>
    <property type="evidence" value="ECO:0007669"/>
    <property type="project" value="TreeGrafter"/>
</dbReference>
<dbReference type="Gene3D" id="2.60.40.150">
    <property type="entry name" value="C2 domain"/>
    <property type="match status" value="1"/>
</dbReference>
<name>A0A7S0DAE3_MICPS</name>
<dbReference type="GO" id="GO:0006897">
    <property type="term" value="P:endocytosis"/>
    <property type="evidence" value="ECO:0007669"/>
    <property type="project" value="TreeGrafter"/>
</dbReference>
<dbReference type="InterPro" id="IPR018936">
    <property type="entry name" value="PI3/4_kinase_CS"/>
</dbReference>
<organism evidence="11">
    <name type="scientific">Micromonas pusilla</name>
    <name type="common">Picoplanktonic green alga</name>
    <name type="synonym">Chromulina pusilla</name>
    <dbReference type="NCBI Taxonomy" id="38833"/>
    <lineage>
        <taxon>Eukaryota</taxon>
        <taxon>Viridiplantae</taxon>
        <taxon>Chlorophyta</taxon>
        <taxon>Mamiellophyceae</taxon>
        <taxon>Mamiellales</taxon>
        <taxon>Mamiellaceae</taxon>
        <taxon>Micromonas</taxon>
    </lineage>
</organism>
<dbReference type="InterPro" id="IPR035892">
    <property type="entry name" value="C2_domain_sf"/>
</dbReference>
<dbReference type="SUPFAM" id="SSF49562">
    <property type="entry name" value="C2 domain (Calcium/lipid-binding domain, CaLB)"/>
    <property type="match status" value="1"/>
</dbReference>
<keyword evidence="4 6" id="KW-0418">Kinase</keyword>
<evidence type="ECO:0000259" key="10">
    <source>
        <dbReference type="PROSITE" id="PS51547"/>
    </source>
</evidence>
<dbReference type="PANTHER" id="PTHR10048">
    <property type="entry name" value="PHOSPHATIDYLINOSITOL KINASE"/>
    <property type="match status" value="1"/>
</dbReference>
<sequence length="808" mass="90964">MEPGEDDGVFLSSDVDLDVRLKVTEFHGRLPTELLSGKGQAELSVSFQLFAEDEPLTTPTCTAAGTFEQGTVVWGETLFFPIKYRDLSGNARLDIKVWNARNIRRRELIGEATFRLFDEHRSLLRGNQRISLTRAHEGKLAIQPSGLETTSTSTEWGDLNILESRLKSYEHGDVEAVDWLDRLTFARIAQMQSAQRAEQYAQGQMDIHVELPMFSAPVMFREHAPMSSAPSTAPRWDQLIWLVDSEVNMGLENPAERKHQKLTRSVARGVVDHDLKPNGNEKRSLAAAIRLPPTRVLGAEYNALLWKFRFSLRAESDALTKFLKCVDWADAEEAKASIELMYQWAPIDPASALELLSPTFTNTDVRKYAVSVLSDAGDDELMGYLLQLVQALRYESEDDSQLARFLVDRAVANPVLANFLHWYLVVEWEDPTFAPRSAHTHQLFEEACRSTGAVGEELWDSLRRQSELMAQLTAITRELNAMGRGQPKKVERLRGILSDQGAFGELASFSSPLPLPIDPTSTVTGILPEQSTVFKSALSPLKLAFRTSSDEVVNMIFKKGDDLRQDQLCVQMISLMDRLLKRENLDLKLTPFRVLATGGDTGLIEFIPSQAMADILAEHKTLTKYLAIHNPDPDGPYGCSTDALLKFVKSCAGYCVITYILGVGDRHLDNLMLAPDGRMFHIDFGFMMGRDPKVFPPPMKLCKEMVEAMGGTDSAFFGRFKTYCCEAYNILRKHVVLILNLFSLMEHSNIPDISQDSEKALLKLESKFALDLDDEAAMQHFQVLINESTNALFPQFFETTHRFAQYWR</sequence>
<dbReference type="Gene3D" id="1.10.1070.11">
    <property type="entry name" value="Phosphatidylinositol 3-/4-kinase, catalytic domain"/>
    <property type="match status" value="1"/>
</dbReference>
<dbReference type="InterPro" id="IPR011009">
    <property type="entry name" value="Kinase-like_dom_sf"/>
</dbReference>
<evidence type="ECO:0000256" key="3">
    <source>
        <dbReference type="ARBA" id="ARBA00022741"/>
    </source>
</evidence>
<dbReference type="SUPFAM" id="SSF56112">
    <property type="entry name" value="Protein kinase-like (PK-like)"/>
    <property type="match status" value="1"/>
</dbReference>
<evidence type="ECO:0000256" key="6">
    <source>
        <dbReference type="PIRNR" id="PIRNR000587"/>
    </source>
</evidence>